<evidence type="ECO:0000313" key="2">
    <source>
        <dbReference type="EMBL" id="PPK85807.1"/>
    </source>
</evidence>
<comment type="caution">
    <text evidence="2">The sequence shown here is derived from an EMBL/GenBank/DDBJ whole genome shotgun (WGS) entry which is preliminary data.</text>
</comment>
<reference evidence="2 3" key="1">
    <citation type="submission" date="2018-02" db="EMBL/GenBank/DDBJ databases">
        <title>Genomic Encyclopedia of Archaeal and Bacterial Type Strains, Phase II (KMG-II): from individual species to whole genera.</title>
        <authorList>
            <person name="Goeker M."/>
        </authorList>
    </citation>
    <scope>NUCLEOTIDE SEQUENCE [LARGE SCALE GENOMIC DNA]</scope>
    <source>
        <strain evidence="2 3">DSM 29526</strain>
    </source>
</reference>
<name>A0A2S6I3Q6_9BACT</name>
<gene>
    <name evidence="2" type="ORF">CLV84_2714</name>
</gene>
<protein>
    <submittedName>
        <fullName evidence="2">Uncharacterized protein</fullName>
    </submittedName>
</protein>
<evidence type="ECO:0000256" key="1">
    <source>
        <dbReference type="SAM" id="Phobius"/>
    </source>
</evidence>
<evidence type="ECO:0000313" key="3">
    <source>
        <dbReference type="Proteomes" id="UP000237662"/>
    </source>
</evidence>
<proteinExistence type="predicted"/>
<keyword evidence="1" id="KW-0812">Transmembrane</keyword>
<keyword evidence="1" id="KW-1133">Transmembrane helix</keyword>
<dbReference type="EMBL" id="PTJC01000006">
    <property type="protein sequence ID" value="PPK85807.1"/>
    <property type="molecule type" value="Genomic_DNA"/>
</dbReference>
<organism evidence="2 3">
    <name type="scientific">Neolewinella xylanilytica</name>
    <dbReference type="NCBI Taxonomy" id="1514080"/>
    <lineage>
        <taxon>Bacteria</taxon>
        <taxon>Pseudomonadati</taxon>
        <taxon>Bacteroidota</taxon>
        <taxon>Saprospiria</taxon>
        <taxon>Saprospirales</taxon>
        <taxon>Lewinellaceae</taxon>
        <taxon>Neolewinella</taxon>
    </lineage>
</organism>
<keyword evidence="1" id="KW-0472">Membrane</keyword>
<accession>A0A2S6I3Q6</accession>
<feature type="transmembrane region" description="Helical" evidence="1">
    <location>
        <begin position="26"/>
        <end position="50"/>
    </location>
</feature>
<dbReference type="AlphaFoldDB" id="A0A2S6I3Q6"/>
<dbReference type="RefSeq" id="WP_104420290.1">
    <property type="nucleotide sequence ID" value="NZ_PTJC01000006.1"/>
</dbReference>
<keyword evidence="3" id="KW-1185">Reference proteome</keyword>
<dbReference type="Proteomes" id="UP000237662">
    <property type="component" value="Unassembled WGS sequence"/>
</dbReference>
<sequence>MYFPTLPLLQANQCGELWWLPYVGDIAFWLVYLSGIAILYGIYRLLYWLLASLYTWIRQ</sequence>